<keyword evidence="4" id="KW-0574">Periplasm</keyword>
<dbReference type="GO" id="GO:0030288">
    <property type="term" value="C:outer membrane-bounded periplasmic space"/>
    <property type="evidence" value="ECO:0007669"/>
    <property type="project" value="TreeGrafter"/>
</dbReference>
<name>A0A7W2ADI7_9GAMM</name>
<keyword evidence="3 6" id="KW-0732">Signal</keyword>
<dbReference type="Proteomes" id="UP000538931">
    <property type="component" value="Unassembled WGS sequence"/>
</dbReference>
<feature type="chain" id="PRO_5030809228" evidence="6">
    <location>
        <begin position="26"/>
        <end position="158"/>
    </location>
</feature>
<reference evidence="7 8" key="1">
    <citation type="submission" date="2020-07" db="EMBL/GenBank/DDBJ databases">
        <title>Bacterium isolated from marien macroalgae.</title>
        <authorList>
            <person name="Zhu K."/>
            <person name="Lu D."/>
            <person name="Du Z."/>
        </authorList>
    </citation>
    <scope>NUCLEOTIDE SEQUENCE [LARGE SCALE GENOMIC DNA]</scope>
    <source>
        <strain evidence="7 8">3-1745</strain>
    </source>
</reference>
<evidence type="ECO:0000256" key="6">
    <source>
        <dbReference type="SAM" id="SignalP"/>
    </source>
</evidence>
<evidence type="ECO:0000256" key="5">
    <source>
        <dbReference type="SAM" id="MobiDB-lite"/>
    </source>
</evidence>
<proteinExistence type="inferred from homology"/>
<comment type="subcellular location">
    <subcellularLocation>
        <location evidence="1">Periplasm</location>
    </subcellularLocation>
</comment>
<dbReference type="RefSeq" id="WP_181741522.1">
    <property type="nucleotide sequence ID" value="NZ_JACEMT010000055.1"/>
</dbReference>
<evidence type="ECO:0000256" key="4">
    <source>
        <dbReference type="ARBA" id="ARBA00022764"/>
    </source>
</evidence>
<evidence type="ECO:0000256" key="1">
    <source>
        <dbReference type="ARBA" id="ARBA00004418"/>
    </source>
</evidence>
<feature type="region of interest" description="Disordered" evidence="5">
    <location>
        <begin position="128"/>
        <end position="158"/>
    </location>
</feature>
<evidence type="ECO:0000256" key="2">
    <source>
        <dbReference type="ARBA" id="ARBA00008441"/>
    </source>
</evidence>
<evidence type="ECO:0000313" key="7">
    <source>
        <dbReference type="EMBL" id="MBA4503592.1"/>
    </source>
</evidence>
<organism evidence="7 8">
    <name type="scientific">Marinobacterium marinum</name>
    <dbReference type="NCBI Taxonomy" id="2756129"/>
    <lineage>
        <taxon>Bacteria</taxon>
        <taxon>Pseudomonadati</taxon>
        <taxon>Pseudomonadota</taxon>
        <taxon>Gammaproteobacteria</taxon>
        <taxon>Oceanospirillales</taxon>
        <taxon>Oceanospirillaceae</taxon>
        <taxon>Marinobacterium</taxon>
    </lineage>
</organism>
<dbReference type="InterPro" id="IPR052211">
    <property type="entry name" value="Cpx_auxiliary_protein"/>
</dbReference>
<gene>
    <name evidence="7" type="ORF">H1S06_14640</name>
</gene>
<evidence type="ECO:0000313" key="8">
    <source>
        <dbReference type="Proteomes" id="UP000538931"/>
    </source>
</evidence>
<dbReference type="PANTHER" id="PTHR38102">
    <property type="entry name" value="PERIPLASMIC CHAPERONE SPY"/>
    <property type="match status" value="1"/>
</dbReference>
<feature type="signal peptide" evidence="6">
    <location>
        <begin position="1"/>
        <end position="25"/>
    </location>
</feature>
<protein>
    <submittedName>
        <fullName evidence="7">Spy/CpxP family protein refolding chaperone</fullName>
    </submittedName>
</protein>
<dbReference type="GO" id="GO:0051082">
    <property type="term" value="F:unfolded protein binding"/>
    <property type="evidence" value="ECO:0007669"/>
    <property type="project" value="TreeGrafter"/>
</dbReference>
<sequence>MHARKTTVSALALCLVAGGSTLAYAGPGAKGDCNSADRAGQRGERMTRYLELDEAQQASVKALFADRAERLKAGPAPSPRAALAGLDPNATDYQQQVQRHISAMQQQLAERIQDRADFKASLYAILTPEQEQKLSQMQERKQHRRHAREGHGRPGDRG</sequence>
<dbReference type="AlphaFoldDB" id="A0A7W2ADI7"/>
<comment type="similarity">
    <text evidence="2">Belongs to the CpxP/Spy family.</text>
</comment>
<evidence type="ECO:0000256" key="3">
    <source>
        <dbReference type="ARBA" id="ARBA00022729"/>
    </source>
</evidence>
<feature type="compositionally biased region" description="Basic and acidic residues" evidence="5">
    <location>
        <begin position="149"/>
        <end position="158"/>
    </location>
</feature>
<dbReference type="PANTHER" id="PTHR38102:SF1">
    <property type="entry name" value="PERIPLASMIC CHAPERONE SPY"/>
    <property type="match status" value="1"/>
</dbReference>
<accession>A0A7W2ADI7</accession>
<dbReference type="EMBL" id="JACEMT010000055">
    <property type="protein sequence ID" value="MBA4503592.1"/>
    <property type="molecule type" value="Genomic_DNA"/>
</dbReference>
<dbReference type="InterPro" id="IPR012899">
    <property type="entry name" value="LTXXQ"/>
</dbReference>
<dbReference type="Pfam" id="PF07813">
    <property type="entry name" value="LTXXQ"/>
    <property type="match status" value="1"/>
</dbReference>
<dbReference type="Gene3D" id="1.20.120.1490">
    <property type="match status" value="1"/>
</dbReference>
<keyword evidence="8" id="KW-1185">Reference proteome</keyword>
<comment type="caution">
    <text evidence="7">The sequence shown here is derived from an EMBL/GenBank/DDBJ whole genome shotgun (WGS) entry which is preliminary data.</text>
</comment>